<dbReference type="InterPro" id="IPR036249">
    <property type="entry name" value="Thioredoxin-like_sf"/>
</dbReference>
<dbReference type="RefSeq" id="XP_002782179.1">
    <property type="nucleotide sequence ID" value="XM_002782133.1"/>
</dbReference>
<dbReference type="Proteomes" id="UP000007800">
    <property type="component" value="Unassembled WGS sequence"/>
</dbReference>
<dbReference type="PROSITE" id="PS51686">
    <property type="entry name" value="SAM_MT_RSMB_NOP"/>
    <property type="match status" value="1"/>
</dbReference>
<keyword evidence="3 5" id="KW-0949">S-adenosyl-L-methionine</keyword>
<dbReference type="GO" id="GO:0070475">
    <property type="term" value="P:rRNA base methylation"/>
    <property type="evidence" value="ECO:0007669"/>
    <property type="project" value="TreeGrafter"/>
</dbReference>
<dbReference type="CDD" id="cd00570">
    <property type="entry name" value="GST_N_family"/>
    <property type="match status" value="1"/>
</dbReference>
<dbReference type="EMBL" id="GG674604">
    <property type="protein sequence ID" value="EER13974.1"/>
    <property type="molecule type" value="Genomic_DNA"/>
</dbReference>
<dbReference type="GO" id="GO:0000470">
    <property type="term" value="P:maturation of LSU-rRNA"/>
    <property type="evidence" value="ECO:0007669"/>
    <property type="project" value="TreeGrafter"/>
</dbReference>
<dbReference type="PANTHER" id="PTHR22807">
    <property type="entry name" value="NOP2 YEAST -RELATED NOL1/NOP2/FMU SUN DOMAIN-CONTAINING"/>
    <property type="match status" value="1"/>
</dbReference>
<keyword evidence="4 5" id="KW-0694">RNA-binding</keyword>
<evidence type="ECO:0000313" key="8">
    <source>
        <dbReference type="Proteomes" id="UP000007800"/>
    </source>
</evidence>
<evidence type="ECO:0000256" key="2">
    <source>
        <dbReference type="ARBA" id="ARBA00022679"/>
    </source>
</evidence>
<keyword evidence="8" id="KW-1185">Reference proteome</keyword>
<comment type="caution">
    <text evidence="5">Lacks conserved residue(s) required for the propagation of feature annotation.</text>
</comment>
<dbReference type="InterPro" id="IPR004045">
    <property type="entry name" value="Glutathione_S-Trfase_N"/>
</dbReference>
<dbReference type="SUPFAM" id="SSF53335">
    <property type="entry name" value="S-adenosyl-L-methionine-dependent methyltransferases"/>
    <property type="match status" value="1"/>
</dbReference>
<feature type="binding site" evidence="5">
    <location>
        <position position="552"/>
    </location>
    <ligand>
        <name>S-adenosyl-L-methionine</name>
        <dbReference type="ChEBI" id="CHEBI:59789"/>
    </ligand>
</feature>
<accession>C5KNG0</accession>
<dbReference type="OrthoDB" id="4418812at2759"/>
<comment type="similarity">
    <text evidence="5">Belongs to the class I-like SAM-binding methyltransferase superfamily. RsmB/NOP family.</text>
</comment>
<reference evidence="7 8" key="1">
    <citation type="submission" date="2008-07" db="EMBL/GenBank/DDBJ databases">
        <authorList>
            <person name="El-Sayed N."/>
            <person name="Caler E."/>
            <person name="Inman J."/>
            <person name="Amedeo P."/>
            <person name="Hass B."/>
            <person name="Wortman J."/>
        </authorList>
    </citation>
    <scope>NUCLEOTIDE SEQUENCE [LARGE SCALE GENOMIC DNA]</scope>
    <source>
        <strain evidence="8">ATCC 50983 / TXsc</strain>
    </source>
</reference>
<keyword evidence="1 5" id="KW-0489">Methyltransferase</keyword>
<protein>
    <submittedName>
        <fullName evidence="7">RNA methyltransferase, putative</fullName>
    </submittedName>
</protein>
<organism evidence="8">
    <name type="scientific">Perkinsus marinus (strain ATCC 50983 / TXsc)</name>
    <dbReference type="NCBI Taxonomy" id="423536"/>
    <lineage>
        <taxon>Eukaryota</taxon>
        <taxon>Sar</taxon>
        <taxon>Alveolata</taxon>
        <taxon>Perkinsozoa</taxon>
        <taxon>Perkinsea</taxon>
        <taxon>Perkinsida</taxon>
        <taxon>Perkinsidae</taxon>
        <taxon>Perkinsus</taxon>
    </lineage>
</organism>
<evidence type="ECO:0000256" key="4">
    <source>
        <dbReference type="ARBA" id="ARBA00022884"/>
    </source>
</evidence>
<feature type="domain" description="SAM-dependent MTase RsmB/NOP-type" evidence="6">
    <location>
        <begin position="393"/>
        <end position="655"/>
    </location>
</feature>
<dbReference type="Pfam" id="PF01189">
    <property type="entry name" value="Methyltr_RsmB-F"/>
    <property type="match status" value="1"/>
</dbReference>
<dbReference type="Pfam" id="PF13409">
    <property type="entry name" value="GST_N_2"/>
    <property type="match status" value="1"/>
</dbReference>
<evidence type="ECO:0000313" key="7">
    <source>
        <dbReference type="EMBL" id="EER13974.1"/>
    </source>
</evidence>
<dbReference type="GO" id="GO:0009383">
    <property type="term" value="F:rRNA (cytosine-C5-)-methyltransferase activity"/>
    <property type="evidence" value="ECO:0007669"/>
    <property type="project" value="TreeGrafter"/>
</dbReference>
<dbReference type="InterPro" id="IPR023267">
    <property type="entry name" value="RCMT"/>
</dbReference>
<dbReference type="InterPro" id="IPR054728">
    <property type="entry name" value="RsmB-like_ferredoxin"/>
</dbReference>
<dbReference type="GO" id="GO:0003723">
    <property type="term" value="F:RNA binding"/>
    <property type="evidence" value="ECO:0007669"/>
    <property type="project" value="UniProtKB-UniRule"/>
</dbReference>
<dbReference type="Gene3D" id="3.30.70.1170">
    <property type="entry name" value="Sun protein, domain 3"/>
    <property type="match status" value="1"/>
</dbReference>
<proteinExistence type="inferred from homology"/>
<name>C5KNG0_PERM5</name>
<evidence type="ECO:0000256" key="3">
    <source>
        <dbReference type="ARBA" id="ARBA00022691"/>
    </source>
</evidence>
<dbReference type="Gene3D" id="3.40.50.150">
    <property type="entry name" value="Vaccinia Virus protein VP39"/>
    <property type="match status" value="1"/>
</dbReference>
<dbReference type="PANTHER" id="PTHR22807:SF54">
    <property type="entry name" value="CHROMOSOME UNDETERMINED SCAFFOLD_82, WHOLE GENOME SHOTGUN SEQUENCE"/>
    <property type="match status" value="1"/>
</dbReference>
<dbReference type="InterPro" id="IPR029063">
    <property type="entry name" value="SAM-dependent_MTases_sf"/>
</dbReference>
<dbReference type="AlphaFoldDB" id="C5KNG0"/>
<keyword evidence="2 5" id="KW-0808">Transferase</keyword>
<evidence type="ECO:0000256" key="5">
    <source>
        <dbReference type="PROSITE-ProRule" id="PRU01023"/>
    </source>
</evidence>
<dbReference type="InterPro" id="IPR049560">
    <property type="entry name" value="MeTrfase_RsmB-F_NOP2_cat"/>
</dbReference>
<dbReference type="InterPro" id="IPR001678">
    <property type="entry name" value="MeTrfase_RsmB-F_NOP2_dom"/>
</dbReference>
<sequence length="655" mass="74689">MSSSIQSSVVSEKPILYAKGAVQDPTIIGDCPFTQKARLGLASQGINDYILKLEDMTKKSAELLQANPKGTVPVWVYKDTIIADSEDILQQLCPDVVGSTTTQEREVIDNELKAFQSAWFATMKGTANPSTLMDAVKALNEVLATLPPTTNAKRITELQVKLCPLLYQYSIAGVHYRKLPPLPSQCSMMLSTIEKRPEWEATVEHQVEDLFREYATLLEVSQQQQRDTNNVSEESPYPELSDLLALLKRMWLRGPRQVARQVRYEGILVSNMNAFRVRHLENALLHFDKVKQHHTPVDMFLHRYFQAHRAINADDRAWISDHMYELFRWQGLIDHCTPKPVSTRGRLYTYLTSDRWRSNAQNRRLDPHIRTSMPKELFGRLADSLGTDKAVEVSSVLNERPVTFLRVNINQSSRSDMMKFLLSKEISVEKTATSPVGLVINDKKLLLDLPEYRSGAVEIQDESSQIMALQVKADPGSVVLDYCAGSGGKSLVFGPNMQNTGHLYLHDVRDSMLRDARKRLRRAGIRNYTLLYPRHPTLHKMLLGKCDWVLCDVPCSRTGVLRRNPDAKWMYSDEKLFHFVALQREIVRNSLRYLKPKGGKLVYCTNSILDEENILQIQHLCRFHELVLSEEPMHAMPQSKGMDGFFSATLERKST</sequence>
<evidence type="ECO:0000259" key="6">
    <source>
        <dbReference type="PROSITE" id="PS51686"/>
    </source>
</evidence>
<dbReference type="FunCoup" id="C5KNG0">
    <property type="interactions" value="130"/>
</dbReference>
<dbReference type="PRINTS" id="PR02008">
    <property type="entry name" value="RCMTFAMILY"/>
</dbReference>
<feature type="binding site" evidence="5">
    <location>
        <position position="507"/>
    </location>
    <ligand>
        <name>S-adenosyl-L-methionine</name>
        <dbReference type="ChEBI" id="CHEBI:59789"/>
    </ligand>
</feature>
<dbReference type="GeneID" id="9059690"/>
<gene>
    <name evidence="7" type="ORF">Pmar_PMAR022507</name>
</gene>
<dbReference type="InParanoid" id="C5KNG0"/>
<dbReference type="SUPFAM" id="SSF52833">
    <property type="entry name" value="Thioredoxin-like"/>
    <property type="match status" value="1"/>
</dbReference>
<evidence type="ECO:0000256" key="1">
    <source>
        <dbReference type="ARBA" id="ARBA00022603"/>
    </source>
</evidence>
<dbReference type="Pfam" id="PF22458">
    <property type="entry name" value="RsmF-B_ferredox"/>
    <property type="match status" value="1"/>
</dbReference>
<dbReference type="GO" id="GO:0005730">
    <property type="term" value="C:nucleolus"/>
    <property type="evidence" value="ECO:0007669"/>
    <property type="project" value="TreeGrafter"/>
</dbReference>
<dbReference type="Gene3D" id="3.40.30.10">
    <property type="entry name" value="Glutaredoxin"/>
    <property type="match status" value="1"/>
</dbReference>